<dbReference type="InterPro" id="IPR003759">
    <property type="entry name" value="Cbl-bd_cap"/>
</dbReference>
<keyword evidence="14 19" id="KW-0862">Zinc</keyword>
<name>A0A6I3SNR6_HELMO</name>
<dbReference type="InterPro" id="IPR050554">
    <property type="entry name" value="Met_Synthase/Corrinoid"/>
</dbReference>
<dbReference type="InterPro" id="IPR036724">
    <property type="entry name" value="Cobalamin-bd_sf"/>
</dbReference>
<evidence type="ECO:0000256" key="10">
    <source>
        <dbReference type="ARBA" id="ARBA00022628"/>
    </source>
</evidence>
<evidence type="ECO:0000256" key="7">
    <source>
        <dbReference type="ARBA" id="ARBA00013998"/>
    </source>
</evidence>
<dbReference type="SUPFAM" id="SSF47644">
    <property type="entry name" value="Methionine synthase domain"/>
    <property type="match status" value="1"/>
</dbReference>
<dbReference type="InterPro" id="IPR017215">
    <property type="entry name" value="MetH_bac"/>
</dbReference>
<dbReference type="Gene3D" id="3.20.20.20">
    <property type="entry name" value="Dihydropteroate synthase-like"/>
    <property type="match status" value="1"/>
</dbReference>
<dbReference type="RefSeq" id="WP_155477764.1">
    <property type="nucleotide sequence ID" value="NZ_WNKU01000032.1"/>
</dbReference>
<sequence length="818" mass="85139">MIKIFDGAMGTMLQAAGLKPGACPEQFNLENPAAVTAIHRQYVEKGADIIETNTFGANRIKLSHYGLRDKVREICHAAVGAARAACNSDTKVAGSVGSTGKLIAPLGELSFDEAVDVFKEQIGAMAEAGVDYIIIETIIDIQEMRAALLAAKSVTDKPVICQLAFGSDGRTVTGTDPQTAAILLEAMGADIIGANCSLGPAQLLPVVQAMAEATDRPISIQPNAGMPELIQGKTVFPMQPDEFASWAPKLAEAGASIIGGCCGTTPEHIAAVAKALQAYTPKERPVSERAKTTALTSRSRTVFLGPAYPPVLIGERINPTGRKVLAAEIKSGSWQMVKKDALEQVQAGAGILDVNMGVPGIDQAQAMAEAVTELSMLIDVPLAIDTTDPAALEAGLKAYPGRALVNSVSAEPDRIKEFLPLAKKYGAAILCLPIGTDGVPQTAQERVEVARKVVEAALEAGFRRKDLLLDPLVLTVAADAEAAKETLNTLRLYRKEFGFPTVMGLSNVSFGLPCRPLVNAAFCTLALDAGLDAPILNPFDATLRDAMNAALVLLGHDKQGQSFSLKYSGASVTGATLGTGQGMPGAVGAGAGTASAMTGSTAVVAEEGDVLSKIRRAVIRGEKETIITLVKEAVEQAIPAIEITEQGLTAAMTEIGEAYGAGRVFLPQVMLAAETMRAAFQTLKTELPTQAVTSKGRVLMATVKGDIHDLGKNIVAALLENNGFTVIDLGKDVPAETIVAQAEAQQADIVGLCALMTTTLPEIDKTIAALKKAGVPSLTMAGGAVVNNEYATQAGADGYAPDAVSAVKLAQKLMQLKG</sequence>
<dbReference type="Gene3D" id="3.20.20.330">
    <property type="entry name" value="Homocysteine-binding-like domain"/>
    <property type="match status" value="1"/>
</dbReference>
<dbReference type="SUPFAM" id="SSF52242">
    <property type="entry name" value="Cobalamin (vitamin B12)-binding domain"/>
    <property type="match status" value="1"/>
</dbReference>
<evidence type="ECO:0000256" key="16">
    <source>
        <dbReference type="ARBA" id="ARBA00023285"/>
    </source>
</evidence>
<dbReference type="Proteomes" id="UP000430670">
    <property type="component" value="Unassembled WGS sequence"/>
</dbReference>
<evidence type="ECO:0000259" key="20">
    <source>
        <dbReference type="PROSITE" id="PS50970"/>
    </source>
</evidence>
<evidence type="ECO:0000313" key="25">
    <source>
        <dbReference type="Proteomes" id="UP000430670"/>
    </source>
</evidence>
<evidence type="ECO:0000256" key="19">
    <source>
        <dbReference type="PROSITE-ProRule" id="PRU00333"/>
    </source>
</evidence>
<evidence type="ECO:0000256" key="2">
    <source>
        <dbReference type="ARBA" id="ARBA00001947"/>
    </source>
</evidence>
<comment type="similarity">
    <text evidence="5">Belongs to the vitamin-B12 dependent methionine synthase family.</text>
</comment>
<keyword evidence="9" id="KW-0028">Amino-acid biosynthesis</keyword>
<keyword evidence="15" id="KW-0486">Methionine biosynthesis</keyword>
<evidence type="ECO:0000259" key="23">
    <source>
        <dbReference type="PROSITE" id="PS51337"/>
    </source>
</evidence>
<dbReference type="Gene3D" id="3.40.50.280">
    <property type="entry name" value="Cobalamin-binding domain"/>
    <property type="match status" value="1"/>
</dbReference>
<dbReference type="SUPFAM" id="SSF82282">
    <property type="entry name" value="Homocysteine S-methyltransferase"/>
    <property type="match status" value="1"/>
</dbReference>
<evidence type="ECO:0000256" key="3">
    <source>
        <dbReference type="ARBA" id="ARBA00001956"/>
    </source>
</evidence>
<evidence type="ECO:0000256" key="13">
    <source>
        <dbReference type="ARBA" id="ARBA00022723"/>
    </source>
</evidence>
<comment type="cofactor">
    <cofactor evidence="3">
        <name>methylcob(III)alamin</name>
        <dbReference type="ChEBI" id="CHEBI:28115"/>
    </cofactor>
</comment>
<evidence type="ECO:0000256" key="18">
    <source>
        <dbReference type="ARBA" id="ARBA00031040"/>
    </source>
</evidence>
<dbReference type="SMART" id="SM01018">
    <property type="entry name" value="B12-binding_2"/>
    <property type="match status" value="1"/>
</dbReference>
<evidence type="ECO:0000256" key="12">
    <source>
        <dbReference type="ARBA" id="ARBA00022691"/>
    </source>
</evidence>
<dbReference type="GO" id="GO:0046653">
    <property type="term" value="P:tetrahydrofolate metabolic process"/>
    <property type="evidence" value="ECO:0007669"/>
    <property type="project" value="TreeGrafter"/>
</dbReference>
<dbReference type="InterPro" id="IPR011005">
    <property type="entry name" value="Dihydropteroate_synth-like_sf"/>
</dbReference>
<dbReference type="SUPFAM" id="SSF51717">
    <property type="entry name" value="Dihydropteroate synthetase-like"/>
    <property type="match status" value="1"/>
</dbReference>
<evidence type="ECO:0000256" key="9">
    <source>
        <dbReference type="ARBA" id="ARBA00022605"/>
    </source>
</evidence>
<dbReference type="EMBL" id="WNKU01000032">
    <property type="protein sequence ID" value="MTV50683.1"/>
    <property type="molecule type" value="Genomic_DNA"/>
</dbReference>
<feature type="domain" description="Pterin-binding" evidence="21">
    <location>
        <begin position="310"/>
        <end position="566"/>
    </location>
</feature>
<keyword evidence="13 19" id="KW-0479">Metal-binding</keyword>
<evidence type="ECO:0000256" key="14">
    <source>
        <dbReference type="ARBA" id="ARBA00022833"/>
    </source>
</evidence>
<dbReference type="GO" id="GO:0050667">
    <property type="term" value="P:homocysteine metabolic process"/>
    <property type="evidence" value="ECO:0007669"/>
    <property type="project" value="TreeGrafter"/>
</dbReference>
<proteinExistence type="inferred from homology"/>
<feature type="domain" description="B12-binding" evidence="22">
    <location>
        <begin position="695"/>
        <end position="818"/>
    </location>
</feature>
<comment type="function">
    <text evidence="17">Catalyzes the transfer of a methyl group from methyl-cobalamin to homocysteine, yielding enzyme-bound cob(I)alamin and methionine. Subsequently, remethylates the cofactor using methyltetrahydrofolate.</text>
</comment>
<dbReference type="Pfam" id="PF02310">
    <property type="entry name" value="B12-binding"/>
    <property type="match status" value="1"/>
</dbReference>
<dbReference type="Pfam" id="PF02574">
    <property type="entry name" value="S-methyl_trans"/>
    <property type="match status" value="1"/>
</dbReference>
<evidence type="ECO:0000256" key="11">
    <source>
        <dbReference type="ARBA" id="ARBA00022679"/>
    </source>
</evidence>
<dbReference type="OrthoDB" id="9803687at2"/>
<dbReference type="CDD" id="cd02070">
    <property type="entry name" value="corrinoid_protein_B12-BD"/>
    <property type="match status" value="1"/>
</dbReference>
<evidence type="ECO:0000256" key="17">
    <source>
        <dbReference type="ARBA" id="ARBA00025552"/>
    </source>
</evidence>
<evidence type="ECO:0000313" key="24">
    <source>
        <dbReference type="EMBL" id="MTV50683.1"/>
    </source>
</evidence>
<evidence type="ECO:0000259" key="21">
    <source>
        <dbReference type="PROSITE" id="PS50972"/>
    </source>
</evidence>
<dbReference type="Gene3D" id="1.10.1240.10">
    <property type="entry name" value="Methionine synthase domain"/>
    <property type="match status" value="1"/>
</dbReference>
<organism evidence="24 25">
    <name type="scientific">Heliobacterium mobile</name>
    <name type="common">Heliobacillus mobilis</name>
    <dbReference type="NCBI Taxonomy" id="28064"/>
    <lineage>
        <taxon>Bacteria</taxon>
        <taxon>Bacillati</taxon>
        <taxon>Bacillota</taxon>
        <taxon>Clostridia</taxon>
        <taxon>Eubacteriales</taxon>
        <taxon>Heliobacteriaceae</taxon>
        <taxon>Heliobacterium</taxon>
    </lineage>
</organism>
<dbReference type="GO" id="GO:0008705">
    <property type="term" value="F:methionine synthase activity"/>
    <property type="evidence" value="ECO:0007669"/>
    <property type="project" value="UniProtKB-EC"/>
</dbReference>
<dbReference type="InterPro" id="IPR000489">
    <property type="entry name" value="Pterin-binding_dom"/>
</dbReference>
<keyword evidence="10" id="KW-0846">Cobalamin</keyword>
<feature type="binding site" evidence="19">
    <location>
        <position position="261"/>
    </location>
    <ligand>
        <name>Zn(2+)</name>
        <dbReference type="ChEBI" id="CHEBI:29105"/>
    </ligand>
</feature>
<evidence type="ECO:0000256" key="8">
    <source>
        <dbReference type="ARBA" id="ARBA00022603"/>
    </source>
</evidence>
<evidence type="ECO:0000256" key="1">
    <source>
        <dbReference type="ARBA" id="ARBA00001700"/>
    </source>
</evidence>
<gene>
    <name evidence="24" type="ORF">GJ688_17240</name>
</gene>
<dbReference type="GO" id="GO:0005829">
    <property type="term" value="C:cytosol"/>
    <property type="evidence" value="ECO:0007669"/>
    <property type="project" value="TreeGrafter"/>
</dbReference>
<dbReference type="InterPro" id="IPR036594">
    <property type="entry name" value="Meth_synthase_dom"/>
</dbReference>
<dbReference type="GO" id="GO:0032259">
    <property type="term" value="P:methylation"/>
    <property type="evidence" value="ECO:0007669"/>
    <property type="project" value="UniProtKB-KW"/>
</dbReference>
<evidence type="ECO:0000256" key="15">
    <source>
        <dbReference type="ARBA" id="ARBA00023167"/>
    </source>
</evidence>
<evidence type="ECO:0000256" key="5">
    <source>
        <dbReference type="ARBA" id="ARBA00010398"/>
    </source>
</evidence>
<feature type="binding site" evidence="19">
    <location>
        <position position="196"/>
    </location>
    <ligand>
        <name>Zn(2+)</name>
        <dbReference type="ChEBI" id="CHEBI:29105"/>
    </ligand>
</feature>
<feature type="domain" description="B12-binding N-terminal" evidence="23">
    <location>
        <begin position="601"/>
        <end position="695"/>
    </location>
</feature>
<dbReference type="InterPro" id="IPR006158">
    <property type="entry name" value="Cobalamin-bd"/>
</dbReference>
<dbReference type="PROSITE" id="PS51337">
    <property type="entry name" value="B12_BINDING_NTER"/>
    <property type="match status" value="1"/>
</dbReference>
<dbReference type="AlphaFoldDB" id="A0A6I3SNR6"/>
<comment type="cofactor">
    <cofactor evidence="2 19">
        <name>Zn(2+)</name>
        <dbReference type="ChEBI" id="CHEBI:29105"/>
    </cofactor>
</comment>
<comment type="catalytic activity">
    <reaction evidence="1">
        <text>(6S)-5-methyl-5,6,7,8-tetrahydrofolate + L-homocysteine = (6S)-5,6,7,8-tetrahydrofolate + L-methionine</text>
        <dbReference type="Rhea" id="RHEA:11172"/>
        <dbReference type="ChEBI" id="CHEBI:18608"/>
        <dbReference type="ChEBI" id="CHEBI:57453"/>
        <dbReference type="ChEBI" id="CHEBI:57844"/>
        <dbReference type="ChEBI" id="CHEBI:58199"/>
        <dbReference type="EC" id="2.1.1.13"/>
    </reaction>
</comment>
<dbReference type="GO" id="GO:0031419">
    <property type="term" value="F:cobalamin binding"/>
    <property type="evidence" value="ECO:0007669"/>
    <property type="project" value="UniProtKB-KW"/>
</dbReference>
<dbReference type="EC" id="2.1.1.13" evidence="6"/>
<protein>
    <recommendedName>
        <fullName evidence="7">Methionine synthase</fullName>
        <ecNumber evidence="6">2.1.1.13</ecNumber>
    </recommendedName>
    <alternativeName>
        <fullName evidence="18">5-methyltetrahydrofolate--homocysteine methyltransferase</fullName>
    </alternativeName>
</protein>
<dbReference type="PROSITE" id="PS51332">
    <property type="entry name" value="B12_BINDING"/>
    <property type="match status" value="1"/>
</dbReference>
<evidence type="ECO:0000256" key="6">
    <source>
        <dbReference type="ARBA" id="ARBA00012032"/>
    </source>
</evidence>
<accession>A0A6I3SNR6</accession>
<comment type="pathway">
    <text evidence="4">Amino-acid biosynthesis; L-methionine biosynthesis via de novo pathway; L-methionine from L-homocysteine (MetH route): step 1/1.</text>
</comment>
<evidence type="ECO:0000256" key="4">
    <source>
        <dbReference type="ARBA" id="ARBA00005178"/>
    </source>
</evidence>
<keyword evidence="25" id="KW-1185">Reference proteome</keyword>
<dbReference type="PIRSF" id="PIRSF037472">
    <property type="entry name" value="DHPS_mtfrase"/>
    <property type="match status" value="1"/>
</dbReference>
<keyword evidence="16" id="KW-0170">Cobalt</keyword>
<keyword evidence="12" id="KW-0949">S-adenosyl-L-methionine</keyword>
<evidence type="ECO:0000259" key="22">
    <source>
        <dbReference type="PROSITE" id="PS51332"/>
    </source>
</evidence>
<dbReference type="UniPathway" id="UPA00051">
    <property type="reaction ID" value="UER00081"/>
</dbReference>
<keyword evidence="11 19" id="KW-0808">Transferase</keyword>
<reference evidence="24 25" key="1">
    <citation type="submission" date="2019-11" db="EMBL/GenBank/DDBJ databases">
        <title>Whole-genome sequence of a the green, strictly anaerobic photosynthetic bacterium Heliobacillus mobilis DSM 6151.</title>
        <authorList>
            <person name="Kyndt J.A."/>
            <person name="Meyer T.E."/>
        </authorList>
    </citation>
    <scope>NUCLEOTIDE SEQUENCE [LARGE SCALE GENOMIC DNA]</scope>
    <source>
        <strain evidence="24 25">DSM 6151</strain>
    </source>
</reference>
<feature type="binding site" evidence="19">
    <location>
        <position position="262"/>
    </location>
    <ligand>
        <name>Zn(2+)</name>
        <dbReference type="ChEBI" id="CHEBI:29105"/>
    </ligand>
</feature>
<dbReference type="InterPro" id="IPR036589">
    <property type="entry name" value="HCY_dom_sf"/>
</dbReference>
<dbReference type="PROSITE" id="PS50972">
    <property type="entry name" value="PTERIN_BINDING"/>
    <property type="match status" value="1"/>
</dbReference>
<dbReference type="PANTHER" id="PTHR45833">
    <property type="entry name" value="METHIONINE SYNTHASE"/>
    <property type="match status" value="1"/>
</dbReference>
<dbReference type="Pfam" id="PF00809">
    <property type="entry name" value="Pterin_bind"/>
    <property type="match status" value="1"/>
</dbReference>
<dbReference type="InterPro" id="IPR003726">
    <property type="entry name" value="HCY_dom"/>
</dbReference>
<keyword evidence="8 19" id="KW-0489">Methyltransferase</keyword>
<dbReference type="GO" id="GO:0046872">
    <property type="term" value="F:metal ion binding"/>
    <property type="evidence" value="ECO:0007669"/>
    <property type="project" value="UniProtKB-KW"/>
</dbReference>
<dbReference type="PROSITE" id="PS50970">
    <property type="entry name" value="HCY"/>
    <property type="match status" value="1"/>
</dbReference>
<comment type="caution">
    <text evidence="24">The sequence shown here is derived from an EMBL/GenBank/DDBJ whole genome shotgun (WGS) entry which is preliminary data.</text>
</comment>
<feature type="domain" description="Hcy-binding" evidence="20">
    <location>
        <begin position="1"/>
        <end position="276"/>
    </location>
</feature>
<dbReference type="Pfam" id="PF02607">
    <property type="entry name" value="B12-binding_2"/>
    <property type="match status" value="1"/>
</dbReference>
<dbReference type="PANTHER" id="PTHR45833:SF1">
    <property type="entry name" value="METHIONINE SYNTHASE"/>
    <property type="match status" value="1"/>
</dbReference>